<dbReference type="AlphaFoldDB" id="A8ND41"/>
<keyword evidence="1" id="KW-1133">Transmembrane helix</keyword>
<reference evidence="2" key="1">
    <citation type="journal article" date="2007" name="Science">
        <title>Draft genome of the filarial nematode parasite Brugia malayi.</title>
        <authorList>
            <person name="Ghedin E."/>
            <person name="Wang S."/>
            <person name="Spiro D."/>
            <person name="Caler E."/>
            <person name="Zhao Q."/>
            <person name="Crabtree J."/>
            <person name="Allen J.E."/>
            <person name="Delcher A.L."/>
            <person name="Guiliano D.B."/>
            <person name="Miranda-Saavedra D."/>
            <person name="Angiuoli S.V."/>
            <person name="Creasy T."/>
            <person name="Amedeo P."/>
            <person name="Haas B."/>
            <person name="El-Sayed N.M."/>
            <person name="Wortman J.R."/>
            <person name="Feldblyum T."/>
            <person name="Tallon L."/>
            <person name="Schatz M."/>
            <person name="Shumway M."/>
            <person name="Koo H."/>
            <person name="Salzberg S.L."/>
            <person name="Schobel S."/>
            <person name="Pertea M."/>
            <person name="Pop M."/>
            <person name="White O."/>
            <person name="Barton G.J."/>
            <person name="Carlow C.K."/>
            <person name="Crawford M.J."/>
            <person name="Daub J."/>
            <person name="Dimmic M.W."/>
            <person name="Estes C.F."/>
            <person name="Foster J.M."/>
            <person name="Ganatra M."/>
            <person name="Gregory W.F."/>
            <person name="Johnson N.M."/>
            <person name="Jin J."/>
            <person name="Komuniecki R."/>
            <person name="Korf I."/>
            <person name="Kumar S."/>
            <person name="Laney S."/>
            <person name="Li B.W."/>
            <person name="Li W."/>
            <person name="Lindblom T.H."/>
            <person name="Lustigman S."/>
            <person name="Ma D."/>
            <person name="Maina C.V."/>
            <person name="Martin D.M."/>
            <person name="McCarter J.P."/>
            <person name="McReynolds L."/>
            <person name="Mitreva M."/>
            <person name="Nutman T.B."/>
            <person name="Parkinson J."/>
            <person name="Peregrin-Alvarez J.M."/>
            <person name="Poole C."/>
            <person name="Ren Q."/>
            <person name="Saunders L."/>
            <person name="Sluder A.E."/>
            <person name="Smith K."/>
            <person name="Stanke M."/>
            <person name="Unnasch T.R."/>
            <person name="Ware J."/>
            <person name="Wei A.D."/>
            <person name="Weil G."/>
            <person name="Williams D.J."/>
            <person name="Zhang Y."/>
            <person name="Williams S.A."/>
            <person name="Fraser-Liggett C."/>
            <person name="Slatko B."/>
            <person name="Blaxter M.L."/>
            <person name="Scott A.L."/>
        </authorList>
    </citation>
    <scope>NUCLEOTIDE SEQUENCE [LARGE SCALE GENOMIC DNA]</scope>
</reference>
<proteinExistence type="predicted"/>
<keyword evidence="1" id="KW-0812">Transmembrane</keyword>
<feature type="transmembrane region" description="Helical" evidence="1">
    <location>
        <begin position="29"/>
        <end position="50"/>
    </location>
</feature>
<keyword evidence="1" id="KW-0472">Membrane</keyword>
<feature type="non-terminal residue" evidence="2">
    <location>
        <position position="75"/>
    </location>
</feature>
<evidence type="ECO:0000256" key="1">
    <source>
        <dbReference type="SAM" id="Phobius"/>
    </source>
</evidence>
<protein>
    <submittedName>
        <fullName evidence="2">Uncharacterized protein</fullName>
    </submittedName>
</protein>
<dbReference type="EMBL" id="DS236914">
    <property type="protein sequence ID" value="EDP39630.1"/>
    <property type="molecule type" value="Genomic_DNA"/>
</dbReference>
<gene>
    <name evidence="2" type="ORF">Bm1_00220</name>
</gene>
<evidence type="ECO:0000313" key="2">
    <source>
        <dbReference type="EMBL" id="EDP39630.1"/>
    </source>
</evidence>
<sequence>MIRRDESEIAYSRVNNSGIDGTFWSYENVSLIVAVIEKIFVVVMYFLLLLELHEMFFEMIAQTFADNQFIRNGNP</sequence>
<accession>A8ND41</accession>
<organism evidence="2">
    <name type="scientific">Brugia malayi</name>
    <name type="common">Filarial nematode worm</name>
    <dbReference type="NCBI Taxonomy" id="6279"/>
    <lineage>
        <taxon>Eukaryota</taxon>
        <taxon>Metazoa</taxon>
        <taxon>Ecdysozoa</taxon>
        <taxon>Nematoda</taxon>
        <taxon>Chromadorea</taxon>
        <taxon>Rhabditida</taxon>
        <taxon>Spirurina</taxon>
        <taxon>Spiruromorpha</taxon>
        <taxon>Filarioidea</taxon>
        <taxon>Onchocercidae</taxon>
        <taxon>Brugia</taxon>
    </lineage>
</organism>
<name>A8ND41_BRUMA</name>